<dbReference type="AlphaFoldDB" id="A0A7R9EEW2"/>
<dbReference type="EMBL" id="OB795803">
    <property type="protein sequence ID" value="CAD7432702.1"/>
    <property type="molecule type" value="Genomic_DNA"/>
</dbReference>
<gene>
    <name evidence="1" type="ORF">TMSB3V08_LOCUS9406</name>
</gene>
<name>A0A7R9EEW2_9NEOP</name>
<sequence>MHTCDINRVESPQILAERLHNVQFSSICINGYMGSPSPAQAVKMGITARGGAGTGDVLGSSSLDCLSLIVESISRTSHNCIDPSRTNKQLQTKST</sequence>
<organism evidence="1">
    <name type="scientific">Timema monikensis</name>
    <dbReference type="NCBI Taxonomy" id="170555"/>
    <lineage>
        <taxon>Eukaryota</taxon>
        <taxon>Metazoa</taxon>
        <taxon>Ecdysozoa</taxon>
        <taxon>Arthropoda</taxon>
        <taxon>Hexapoda</taxon>
        <taxon>Insecta</taxon>
        <taxon>Pterygota</taxon>
        <taxon>Neoptera</taxon>
        <taxon>Polyneoptera</taxon>
        <taxon>Phasmatodea</taxon>
        <taxon>Timematodea</taxon>
        <taxon>Timematoidea</taxon>
        <taxon>Timematidae</taxon>
        <taxon>Timema</taxon>
    </lineage>
</organism>
<evidence type="ECO:0000313" key="1">
    <source>
        <dbReference type="EMBL" id="CAD7432702.1"/>
    </source>
</evidence>
<accession>A0A7R9EEW2</accession>
<proteinExistence type="predicted"/>
<protein>
    <submittedName>
        <fullName evidence="1">Uncharacterized protein</fullName>
    </submittedName>
</protein>
<reference evidence="1" key="1">
    <citation type="submission" date="2020-11" db="EMBL/GenBank/DDBJ databases">
        <authorList>
            <person name="Tran Van P."/>
        </authorList>
    </citation>
    <scope>NUCLEOTIDE SEQUENCE</scope>
</reference>